<evidence type="ECO:0000256" key="4">
    <source>
        <dbReference type="ARBA" id="ARBA00022946"/>
    </source>
</evidence>
<dbReference type="PANTHER" id="PTHR12655">
    <property type="entry name" value="ACYL-COA THIOESTERASE"/>
    <property type="match status" value="1"/>
</dbReference>
<dbReference type="InterPro" id="IPR029069">
    <property type="entry name" value="HotDog_dom_sf"/>
</dbReference>
<proteinExistence type="inferred from homology"/>
<dbReference type="PANTHER" id="PTHR12655:SF0">
    <property type="entry name" value="ACYL-COENZYME A THIOESTERASE 9, MITOCHONDRIAL"/>
    <property type="match status" value="1"/>
</dbReference>
<feature type="region of interest" description="Disordered" evidence="5">
    <location>
        <begin position="553"/>
        <end position="578"/>
    </location>
</feature>
<comment type="caution">
    <text evidence="7">The sequence shown here is derived from an EMBL/GenBank/DDBJ whole genome shotgun (WGS) entry which is preliminary data.</text>
</comment>
<evidence type="ECO:0000313" key="8">
    <source>
        <dbReference type="Proteomes" id="UP000243015"/>
    </source>
</evidence>
<dbReference type="GO" id="GO:0006637">
    <property type="term" value="P:acyl-CoA metabolic process"/>
    <property type="evidence" value="ECO:0007669"/>
    <property type="project" value="TreeGrafter"/>
</dbReference>
<dbReference type="InterPro" id="IPR013640">
    <property type="entry name" value="Vfa1"/>
</dbReference>
<dbReference type="Proteomes" id="UP000243015">
    <property type="component" value="Unassembled WGS sequence"/>
</dbReference>
<dbReference type="InterPro" id="IPR033120">
    <property type="entry name" value="HOTDOG_ACOT"/>
</dbReference>
<keyword evidence="3 7" id="KW-0378">Hydrolase</keyword>
<evidence type="ECO:0000256" key="3">
    <source>
        <dbReference type="ARBA" id="ARBA00022801"/>
    </source>
</evidence>
<evidence type="ECO:0000256" key="5">
    <source>
        <dbReference type="SAM" id="MobiDB-lite"/>
    </source>
</evidence>
<dbReference type="PROSITE" id="PS51770">
    <property type="entry name" value="HOTDOG_ACOT"/>
    <property type="match status" value="2"/>
</dbReference>
<sequence length="578" mass="65170">MPYIEALTKSREEKGAGLTTGASDKARTGGPVQASNMTPKRMKDSYYRSILPLGKDPWLLDEYVNATGQIRLGSLLMDLDALAGVVSYRHAGDDVALVTAAVDRITIENPLKEICDLELSGQVTYSTGRSSMEVSLQVAKAPAEGEVVRTEDILITCAFTMVALDPKTKKPASVAPLLVETAEERRLFEKGEHNYNAKKDLRQRSLKTQTPNDEESDLIHAMWTKRAGREIPPELSGVSATNMKDTRLSAAQIMQPYDRNRHNFMIFGGYLLKQTFELAYCCAASFSRSRPTFLCLEPSTFDNPVPVGCVSYLNAVVSYTQDSPSTASTGQKFTRVQVRVDTTARNIDHGTSNPTGTFNYTFLVEGQHEVWPQTYDEFMIWVEARRNVENMNASLPSPDNVAIAYKEEHMIPALFDGSEDLWHLRRVADTSAKSCLICYKPSTSVLVTPDNEEEVAAKKRKEEMDREIEKVKKQYEEKQRRKRDKEKDGEKTDDKKKADDEEESKKAEKERDDKIKSIQNAASPLDASTDDMPRIYSLHKNFYQMRVDRLKAIEKSKRDRQRLQNPSTFPSVPKTDLS</sequence>
<feature type="domain" description="HotDog ACOT-type" evidence="6">
    <location>
        <begin position="49"/>
        <end position="167"/>
    </location>
</feature>
<evidence type="ECO:0000259" key="6">
    <source>
        <dbReference type="PROSITE" id="PS51770"/>
    </source>
</evidence>
<feature type="domain" description="HotDog ACOT-type" evidence="6">
    <location>
        <begin position="244"/>
        <end position="368"/>
    </location>
</feature>
<accession>A0A178F5X2</accession>
<dbReference type="EMBL" id="LHPM01000010">
    <property type="protein sequence ID" value="OAL67366.1"/>
    <property type="molecule type" value="Genomic_DNA"/>
</dbReference>
<comment type="similarity">
    <text evidence="1">Belongs to the acyl coenzyme A hydrolase family.</text>
</comment>
<dbReference type="Pfam" id="PF08432">
    <property type="entry name" value="Vfa1"/>
    <property type="match status" value="1"/>
</dbReference>
<dbReference type="FunFam" id="3.10.129.10:FF:000032">
    <property type="entry name" value="Acyl-CoA thioester hydrolase"/>
    <property type="match status" value="1"/>
</dbReference>
<keyword evidence="2" id="KW-0677">Repeat</keyword>
<dbReference type="AlphaFoldDB" id="A0A178F5X2"/>
<dbReference type="CDD" id="cd21886">
    <property type="entry name" value="SARAH_RASSF2-like"/>
    <property type="match status" value="1"/>
</dbReference>
<evidence type="ECO:0000313" key="7">
    <source>
        <dbReference type="EMBL" id="OAL67366.1"/>
    </source>
</evidence>
<evidence type="ECO:0000256" key="1">
    <source>
        <dbReference type="ARBA" id="ARBA00010458"/>
    </source>
</evidence>
<feature type="region of interest" description="Disordered" evidence="5">
    <location>
        <begin position="7"/>
        <end position="38"/>
    </location>
</feature>
<gene>
    <name evidence="7" type="ORF">A7C99_1230</name>
</gene>
<dbReference type="Gene3D" id="3.10.129.10">
    <property type="entry name" value="Hotdog Thioesterase"/>
    <property type="match status" value="2"/>
</dbReference>
<dbReference type="GO" id="GO:0005739">
    <property type="term" value="C:mitochondrion"/>
    <property type="evidence" value="ECO:0007669"/>
    <property type="project" value="TreeGrafter"/>
</dbReference>
<dbReference type="FunFam" id="3.10.129.10:FF:000038">
    <property type="entry name" value="Acyl-CoA thioester hydrolase"/>
    <property type="match status" value="1"/>
</dbReference>
<protein>
    <submittedName>
        <fullName evidence="7">Acyl-CoA thioester hydrolase</fullName>
    </submittedName>
</protein>
<dbReference type="SUPFAM" id="SSF54637">
    <property type="entry name" value="Thioesterase/thiol ester dehydrase-isomerase"/>
    <property type="match status" value="2"/>
</dbReference>
<feature type="compositionally biased region" description="Basic and acidic residues" evidence="5">
    <location>
        <begin position="473"/>
        <end position="516"/>
    </location>
</feature>
<reference evidence="7 8" key="1">
    <citation type="submission" date="2016-05" db="EMBL/GenBank/DDBJ databases">
        <title>Genome sequencing of Trichophyton rubrum CMCC(F)T1i isolated from hair.</title>
        <authorList>
            <person name="Zhan P."/>
            <person name="Tao Y."/>
            <person name="Liu W."/>
        </authorList>
    </citation>
    <scope>NUCLEOTIDE SEQUENCE [LARGE SCALE GENOMIC DNA]</scope>
    <source>
        <strain evidence="8">CMCC(F)T1i</strain>
    </source>
</reference>
<name>A0A178F5X2_TRIRU</name>
<feature type="region of interest" description="Disordered" evidence="5">
    <location>
        <begin position="473"/>
        <end position="532"/>
    </location>
</feature>
<dbReference type="GO" id="GO:0047617">
    <property type="term" value="F:fatty acyl-CoA hydrolase activity"/>
    <property type="evidence" value="ECO:0007669"/>
    <property type="project" value="TreeGrafter"/>
</dbReference>
<keyword evidence="4" id="KW-0809">Transit peptide</keyword>
<dbReference type="CDD" id="cd03442">
    <property type="entry name" value="BFIT_BACH"/>
    <property type="match status" value="2"/>
</dbReference>
<evidence type="ECO:0000256" key="2">
    <source>
        <dbReference type="ARBA" id="ARBA00022737"/>
    </source>
</evidence>
<dbReference type="VEuPathDB" id="FungiDB:TERG_12572"/>
<organism evidence="7 8">
    <name type="scientific">Trichophyton rubrum</name>
    <name type="common">Athlete's foot fungus</name>
    <name type="synonym">Epidermophyton rubrum</name>
    <dbReference type="NCBI Taxonomy" id="5551"/>
    <lineage>
        <taxon>Eukaryota</taxon>
        <taxon>Fungi</taxon>
        <taxon>Dikarya</taxon>
        <taxon>Ascomycota</taxon>
        <taxon>Pezizomycotina</taxon>
        <taxon>Eurotiomycetes</taxon>
        <taxon>Eurotiomycetidae</taxon>
        <taxon>Onygenales</taxon>
        <taxon>Arthrodermataceae</taxon>
        <taxon>Trichophyton</taxon>
    </lineage>
</organism>